<dbReference type="Gene3D" id="3.20.20.390">
    <property type="entry name" value="FMN-linked oxidoreductases"/>
    <property type="match status" value="1"/>
</dbReference>
<reference evidence="8 9" key="1">
    <citation type="submission" date="2022-02" db="EMBL/GenBank/DDBJ databases">
        <title>Description of Brenneria tiliae sp. nov. isolated from symptomatic Tilia x moltkei and Tilia x europaea trees in the UK.</title>
        <authorList>
            <person name="Kile H."/>
        </authorList>
    </citation>
    <scope>NUCLEOTIDE SEQUENCE [LARGE SCALE GENOMIC DNA]</scope>
    <source>
        <strain evidence="8 9">MC1SB4.1</strain>
    </source>
</reference>
<sequence>MLLKIINDRNQKWGLTMDIYRYMCSCKKSIIPVIDPFKFNDELNISRLIAFQERAPFCIVASTDCEQFDRKVTPFLSAISKVKRIPIITHFPPSKPNGFPSSPYADAFLATAVINSEKEYYSSLSLDRESVKESINKYGDNNLISSAALVLGYDEKSREFVHSKHIGYSMENIYKELEEVNLDSLQVFYLYSRNHILSKEVCRFVRSLINPGTLLFASGCISNKSQANELFDSGADFISVGTAFESSNWNEKIIEILSGDYLEKEC</sequence>
<evidence type="ECO:0000313" key="9">
    <source>
        <dbReference type="Proteomes" id="UP001203069"/>
    </source>
</evidence>
<keyword evidence="5" id="KW-0443">Lipid metabolism</keyword>
<keyword evidence="6" id="KW-0594">Phospholipid biosynthesis</keyword>
<evidence type="ECO:0000256" key="7">
    <source>
        <dbReference type="ARBA" id="ARBA00023264"/>
    </source>
</evidence>
<accession>A0ABT0MQ90</accession>
<dbReference type="SUPFAM" id="SSF51395">
    <property type="entry name" value="FMN-linked oxidoreductases"/>
    <property type="match status" value="1"/>
</dbReference>
<keyword evidence="3" id="KW-0479">Metal-binding</keyword>
<keyword evidence="2" id="KW-0808">Transferase</keyword>
<organism evidence="8 9">
    <name type="scientific">Brenneria tiliae</name>
    <dbReference type="NCBI Taxonomy" id="2914984"/>
    <lineage>
        <taxon>Bacteria</taxon>
        <taxon>Pseudomonadati</taxon>
        <taxon>Pseudomonadota</taxon>
        <taxon>Gammaproteobacteria</taxon>
        <taxon>Enterobacterales</taxon>
        <taxon>Pectobacteriaceae</taxon>
        <taxon>Brenneria</taxon>
    </lineage>
</organism>
<dbReference type="InterPro" id="IPR038597">
    <property type="entry name" value="GGGP/HepGP_synthase_sf"/>
</dbReference>
<evidence type="ECO:0000256" key="1">
    <source>
        <dbReference type="ARBA" id="ARBA00022516"/>
    </source>
</evidence>
<dbReference type="Pfam" id="PF01884">
    <property type="entry name" value="PcrB"/>
    <property type="match status" value="1"/>
</dbReference>
<dbReference type="Proteomes" id="UP001203069">
    <property type="component" value="Unassembled WGS sequence"/>
</dbReference>
<dbReference type="RefSeq" id="WP_249243378.1">
    <property type="nucleotide sequence ID" value="NZ_JAKPBZ010000100.1"/>
</dbReference>
<comment type="caution">
    <text evidence="8">The sequence shown here is derived from an EMBL/GenBank/DDBJ whole genome shotgun (WGS) entry which is preliminary data.</text>
</comment>
<evidence type="ECO:0000256" key="5">
    <source>
        <dbReference type="ARBA" id="ARBA00023098"/>
    </source>
</evidence>
<keyword evidence="7" id="KW-1208">Phospholipid metabolism</keyword>
<keyword evidence="4" id="KW-0460">Magnesium</keyword>
<dbReference type="EMBL" id="JAKPBZ010000100">
    <property type="protein sequence ID" value="MCL2891418.1"/>
    <property type="molecule type" value="Genomic_DNA"/>
</dbReference>
<keyword evidence="1" id="KW-0444">Lipid biosynthesis</keyword>
<keyword evidence="9" id="KW-1185">Reference proteome</keyword>
<dbReference type="InterPro" id="IPR008205">
    <property type="entry name" value="GGGP_HepGP_synthase"/>
</dbReference>
<evidence type="ECO:0000256" key="3">
    <source>
        <dbReference type="ARBA" id="ARBA00022723"/>
    </source>
</evidence>
<name>A0ABT0MQ90_9GAMM</name>
<protein>
    <submittedName>
        <fullName evidence="8">Geranylgeranylglyceryl/heptaprenylglyceryl phosphate synthase</fullName>
    </submittedName>
</protein>
<proteinExistence type="predicted"/>
<evidence type="ECO:0000256" key="4">
    <source>
        <dbReference type="ARBA" id="ARBA00022842"/>
    </source>
</evidence>
<evidence type="ECO:0000256" key="6">
    <source>
        <dbReference type="ARBA" id="ARBA00023209"/>
    </source>
</evidence>
<gene>
    <name evidence="8" type="ORF">MFP26_01645</name>
</gene>
<evidence type="ECO:0000256" key="2">
    <source>
        <dbReference type="ARBA" id="ARBA00022679"/>
    </source>
</evidence>
<evidence type="ECO:0000313" key="8">
    <source>
        <dbReference type="EMBL" id="MCL2891418.1"/>
    </source>
</evidence>